<organism evidence="4 5">
    <name type="scientific">Clohesyomyces aquaticus</name>
    <dbReference type="NCBI Taxonomy" id="1231657"/>
    <lineage>
        <taxon>Eukaryota</taxon>
        <taxon>Fungi</taxon>
        <taxon>Dikarya</taxon>
        <taxon>Ascomycota</taxon>
        <taxon>Pezizomycotina</taxon>
        <taxon>Dothideomycetes</taxon>
        <taxon>Pleosporomycetidae</taxon>
        <taxon>Pleosporales</taxon>
        <taxon>Lindgomycetaceae</taxon>
        <taxon>Clohesyomyces</taxon>
    </lineage>
</organism>
<feature type="repeat" description="ANK" evidence="3">
    <location>
        <begin position="272"/>
        <end position="304"/>
    </location>
</feature>
<protein>
    <submittedName>
        <fullName evidence="4">Ankyrin repeat-containing domain protein</fullName>
    </submittedName>
</protein>
<dbReference type="Gene3D" id="1.25.40.20">
    <property type="entry name" value="Ankyrin repeat-containing domain"/>
    <property type="match status" value="2"/>
</dbReference>
<accession>A0A1Y2A057</accession>
<dbReference type="OrthoDB" id="5431422at2759"/>
<feature type="repeat" description="ANK" evidence="3">
    <location>
        <begin position="164"/>
        <end position="196"/>
    </location>
</feature>
<dbReference type="InterPro" id="IPR002110">
    <property type="entry name" value="Ankyrin_rpt"/>
</dbReference>
<dbReference type="InterPro" id="IPR036770">
    <property type="entry name" value="Ankyrin_rpt-contain_sf"/>
</dbReference>
<evidence type="ECO:0000313" key="5">
    <source>
        <dbReference type="Proteomes" id="UP000193144"/>
    </source>
</evidence>
<dbReference type="EMBL" id="MCFA01000023">
    <property type="protein sequence ID" value="ORY15687.1"/>
    <property type="molecule type" value="Genomic_DNA"/>
</dbReference>
<reference evidence="4 5" key="1">
    <citation type="submission" date="2016-07" db="EMBL/GenBank/DDBJ databases">
        <title>Pervasive Adenine N6-methylation of Active Genes in Fungi.</title>
        <authorList>
            <consortium name="DOE Joint Genome Institute"/>
            <person name="Mondo S.J."/>
            <person name="Dannebaum R.O."/>
            <person name="Kuo R.C."/>
            <person name="Labutti K."/>
            <person name="Haridas S."/>
            <person name="Kuo A."/>
            <person name="Salamov A."/>
            <person name="Ahrendt S.R."/>
            <person name="Lipzen A."/>
            <person name="Sullivan W."/>
            <person name="Andreopoulos W.B."/>
            <person name="Clum A."/>
            <person name="Lindquist E."/>
            <person name="Daum C."/>
            <person name="Ramamoorthy G.K."/>
            <person name="Gryganskyi A."/>
            <person name="Culley D."/>
            <person name="Magnuson J.K."/>
            <person name="James T.Y."/>
            <person name="O'Malley M.A."/>
            <person name="Stajich J.E."/>
            <person name="Spatafora J.W."/>
            <person name="Visel A."/>
            <person name="Grigoriev I.V."/>
        </authorList>
    </citation>
    <scope>NUCLEOTIDE SEQUENCE [LARGE SCALE GENOMIC DNA]</scope>
    <source>
        <strain evidence="4 5">CBS 115471</strain>
    </source>
</reference>
<gene>
    <name evidence="4" type="ORF">BCR34DRAFT_598206</name>
</gene>
<dbReference type="PROSITE" id="PS50297">
    <property type="entry name" value="ANK_REP_REGION"/>
    <property type="match status" value="1"/>
</dbReference>
<dbReference type="Proteomes" id="UP000193144">
    <property type="component" value="Unassembled WGS sequence"/>
</dbReference>
<evidence type="ECO:0000256" key="1">
    <source>
        <dbReference type="ARBA" id="ARBA00022737"/>
    </source>
</evidence>
<comment type="caution">
    <text evidence="4">The sequence shown here is derived from an EMBL/GenBank/DDBJ whole genome shotgun (WGS) entry which is preliminary data.</text>
</comment>
<dbReference type="SUPFAM" id="SSF48403">
    <property type="entry name" value="Ankyrin repeat"/>
    <property type="match status" value="2"/>
</dbReference>
<keyword evidence="1" id="KW-0677">Repeat</keyword>
<keyword evidence="2 3" id="KW-0040">ANK repeat</keyword>
<dbReference type="AlphaFoldDB" id="A0A1Y2A057"/>
<evidence type="ECO:0000256" key="3">
    <source>
        <dbReference type="PROSITE-ProRule" id="PRU00023"/>
    </source>
</evidence>
<evidence type="ECO:0000313" key="4">
    <source>
        <dbReference type="EMBL" id="ORY15687.1"/>
    </source>
</evidence>
<name>A0A1Y2A057_9PLEO</name>
<proteinExistence type="predicted"/>
<dbReference type="STRING" id="1231657.A0A1Y2A057"/>
<dbReference type="PANTHER" id="PTHR24198">
    <property type="entry name" value="ANKYRIN REPEAT AND PROTEIN KINASE DOMAIN-CONTAINING PROTEIN"/>
    <property type="match status" value="1"/>
</dbReference>
<dbReference type="Pfam" id="PF12796">
    <property type="entry name" value="Ank_2"/>
    <property type="match status" value="2"/>
</dbReference>
<evidence type="ECO:0000256" key="2">
    <source>
        <dbReference type="ARBA" id="ARBA00023043"/>
    </source>
</evidence>
<dbReference type="PROSITE" id="PS50088">
    <property type="entry name" value="ANK_REPEAT"/>
    <property type="match status" value="3"/>
</dbReference>
<keyword evidence="5" id="KW-1185">Reference proteome</keyword>
<dbReference type="PANTHER" id="PTHR24198:SF165">
    <property type="entry name" value="ANKYRIN REPEAT-CONTAINING PROTEIN-RELATED"/>
    <property type="match status" value="1"/>
</dbReference>
<sequence length="455" mass="49840">MLVSSTSAGCGPQLSLVVARIVPANADSFEHVWSGNLDAVKILFSNRAATPRDVDDMDGGSYLNYALRSRKFDMSKFLLELPGTNASLEDQFGESPIDVAWQLVLSRKTDPTFDAWLRSRMAIQERLRGRHLTTIHKIICGLCKHDLEQELETSTAEIDTPDAGGWTPLIWAAYCQSWSSVLLLLKYGADANIANRKGQLALHHACREGLGDTVSSDCLYAIGCLATATADINRKDVYGDTALMYAAEHNNDPRILETLHKAGASLSETDLTGHSALHNCIYFDNARAVETLARLGADINRTSSGDTPLMKTIICNAHNCMRTLLRLGANTTTLDLEEHTIIHLAGLHADAKTLWGLASAVTVLGCVDPSAVDLSDQTADGIFWTSRLVPRDEEAQNAWTNLMSLAQVEWKLRRDSELEKLHESWASMENGDTDSSVESSLANSIEIYHDAAEIL</sequence>
<feature type="repeat" description="ANK" evidence="3">
    <location>
        <begin position="238"/>
        <end position="271"/>
    </location>
</feature>
<dbReference type="SMART" id="SM00248">
    <property type="entry name" value="ANK"/>
    <property type="match status" value="5"/>
</dbReference>